<accession>A0A6J5QLX1</accession>
<dbReference type="Pfam" id="PF06381">
    <property type="entry name" value="Phage_portal_3"/>
    <property type="match status" value="1"/>
</dbReference>
<reference evidence="4" key="1">
    <citation type="submission" date="2020-05" db="EMBL/GenBank/DDBJ databases">
        <authorList>
            <person name="Chiriac C."/>
            <person name="Salcher M."/>
            <person name="Ghai R."/>
            <person name="Kavagutti S V."/>
        </authorList>
    </citation>
    <scope>NUCLEOTIDE SEQUENCE</scope>
</reference>
<dbReference type="EMBL" id="LR797392">
    <property type="protein sequence ID" value="CAB4212530.1"/>
    <property type="molecule type" value="Genomic_DNA"/>
</dbReference>
<organism evidence="4">
    <name type="scientific">uncultured Caudovirales phage</name>
    <dbReference type="NCBI Taxonomy" id="2100421"/>
    <lineage>
        <taxon>Viruses</taxon>
        <taxon>Duplodnaviria</taxon>
        <taxon>Heunggongvirae</taxon>
        <taxon>Uroviricota</taxon>
        <taxon>Caudoviricetes</taxon>
        <taxon>Peduoviridae</taxon>
        <taxon>Maltschvirus</taxon>
        <taxon>Maltschvirus maltsch</taxon>
    </lineage>
</organism>
<dbReference type="EMBL" id="LR797038">
    <property type="protein sequence ID" value="CAB4182491.1"/>
    <property type="molecule type" value="Genomic_DNA"/>
</dbReference>
<evidence type="ECO:0000313" key="3">
    <source>
        <dbReference type="EMBL" id="CAB4149519.1"/>
    </source>
</evidence>
<feature type="compositionally biased region" description="Acidic residues" evidence="1">
    <location>
        <begin position="491"/>
        <end position="504"/>
    </location>
</feature>
<dbReference type="EMBL" id="LR796529">
    <property type="protein sequence ID" value="CAB4149519.1"/>
    <property type="molecule type" value="Genomic_DNA"/>
</dbReference>
<sequence>MSIFRRLLAWARPPIAPITLPVAEPLTTQPLNVSARVLAALAQKPGRNRVAPFGGLPVPPPGVRPAADAAPRGMAMDDLSGTGADYGAWSQQGLWGEGLYFLGYPYLAELSQRPEYRHITETMAEEMTRKWIKITSVANEDNAERIKDLEAAMLRYGVRGAINRALELDGFMGQGIIYIDTGTTDKPDELATPLLADNRKLEKGGLKGFVVVDPTWVSPMAYNSTDPLRPDYFKPTSWYVMGKLVHSSRLIFIRSRELPDILKASYNFGGLSMSQMAKPYVDNWLRTRQSVSDLLHSFTVFVLKTPMQSLIGNSEAMLGRITAFILGRDNQGLMMVDKDTEELENISAPLGTLDHLQAQAQEQLASVSQLPLVKMTGITPSGLNASSDGEIRVFYDRIHARQEKVLGEPMTLIIKLIQLSEFGDVDPGIRHEFLPLWELDAAGRAAVEKIKADTDAVYMAAAVISNEEARDRIVADPESGYHGLAGTAPEPDPDMADLDTDVTDPAEQIGAAGAASKGGGANSGV</sequence>
<proteinExistence type="predicted"/>
<evidence type="ECO:0000259" key="2">
    <source>
        <dbReference type="Pfam" id="PF06381"/>
    </source>
</evidence>
<feature type="compositionally biased region" description="Gly residues" evidence="1">
    <location>
        <begin position="516"/>
        <end position="525"/>
    </location>
</feature>
<protein>
    <submittedName>
        <fullName evidence="4">Phge_rel_HI1409, phage-associated protein, HI1409 family</fullName>
    </submittedName>
</protein>
<evidence type="ECO:0000313" key="5">
    <source>
        <dbReference type="EMBL" id="CAB4212530.1"/>
    </source>
</evidence>
<feature type="domain" description="Anti-CBASS protein Acb1-like N-terminal" evidence="2">
    <location>
        <begin position="105"/>
        <end position="456"/>
    </location>
</feature>
<name>A0A6J5QLX1_9CAUD</name>
<evidence type="ECO:0000313" key="4">
    <source>
        <dbReference type="EMBL" id="CAB4182491.1"/>
    </source>
</evidence>
<evidence type="ECO:0000256" key="1">
    <source>
        <dbReference type="SAM" id="MobiDB-lite"/>
    </source>
</evidence>
<feature type="region of interest" description="Disordered" evidence="1">
    <location>
        <begin position="478"/>
        <end position="525"/>
    </location>
</feature>
<dbReference type="InterPro" id="IPR024459">
    <property type="entry name" value="Acb1-like_N"/>
</dbReference>
<gene>
    <name evidence="4" type="ORF">UFOVP1081_6</name>
    <name evidence="5" type="ORF">UFOVP1433_6</name>
    <name evidence="3" type="ORF">UFOVP553_6</name>
</gene>